<dbReference type="InterPro" id="IPR023286">
    <property type="entry name" value="ABATE_dom_sf"/>
</dbReference>
<dbReference type="EMBL" id="WTFF01000083">
    <property type="protein sequence ID" value="MBW5482989.1"/>
    <property type="molecule type" value="Genomic_DNA"/>
</dbReference>
<feature type="non-terminal residue" evidence="1">
    <location>
        <position position="92"/>
    </location>
</feature>
<sequence>MTDAFVLVGEPLALDLVNTRTAGGDLIARPEDLAAWLERQQGRLTPVSEVGAAELAAVHAVREATRAALAAVRAGSRPDPAELNAALAAAPA</sequence>
<evidence type="ECO:0000313" key="1">
    <source>
        <dbReference type="EMBL" id="MBW5482989.1"/>
    </source>
</evidence>
<dbReference type="SUPFAM" id="SSF160904">
    <property type="entry name" value="Jann2411-like"/>
    <property type="match status" value="1"/>
</dbReference>
<keyword evidence="2" id="KW-1185">Reference proteome</keyword>
<proteinExistence type="predicted"/>
<dbReference type="RefSeq" id="WP_219667456.1">
    <property type="nucleotide sequence ID" value="NZ_WTFF01000083.1"/>
</dbReference>
<evidence type="ECO:0000313" key="2">
    <source>
        <dbReference type="Proteomes" id="UP000812013"/>
    </source>
</evidence>
<name>A0ABS6Z5F8_9ACTN</name>
<gene>
    <name evidence="1" type="ORF">GPJ59_14135</name>
</gene>
<dbReference type="Gene3D" id="1.10.3300.10">
    <property type="entry name" value="Jann2411-like domain"/>
    <property type="match status" value="1"/>
</dbReference>
<dbReference type="InterPro" id="IPR010852">
    <property type="entry name" value="ABATE"/>
</dbReference>
<organism evidence="1 2">
    <name type="scientific">Streptomyces bambusae</name>
    <dbReference type="NCBI Taxonomy" id="1550616"/>
    <lineage>
        <taxon>Bacteria</taxon>
        <taxon>Bacillati</taxon>
        <taxon>Actinomycetota</taxon>
        <taxon>Actinomycetes</taxon>
        <taxon>Kitasatosporales</taxon>
        <taxon>Streptomycetaceae</taxon>
        <taxon>Streptomyces</taxon>
    </lineage>
</organism>
<dbReference type="Proteomes" id="UP000812013">
    <property type="component" value="Unassembled WGS sequence"/>
</dbReference>
<comment type="caution">
    <text evidence="1">The sequence shown here is derived from an EMBL/GenBank/DDBJ whole genome shotgun (WGS) entry which is preliminary data.</text>
</comment>
<protein>
    <submittedName>
        <fullName evidence="1">Uncharacterized protein</fullName>
    </submittedName>
</protein>
<reference evidence="1 2" key="1">
    <citation type="submission" date="2019-12" db="EMBL/GenBank/DDBJ databases">
        <title>Genome sequence of Streptomyces bambusae.</title>
        <authorList>
            <person name="Bansal K."/>
            <person name="Choksket S."/>
            <person name="Korpole S."/>
            <person name="Patil P.B."/>
        </authorList>
    </citation>
    <scope>NUCLEOTIDE SEQUENCE [LARGE SCALE GENOMIC DNA]</scope>
    <source>
        <strain evidence="1 2">SK60</strain>
    </source>
</reference>
<dbReference type="Pfam" id="PF07336">
    <property type="entry name" value="ABATE"/>
    <property type="match status" value="1"/>
</dbReference>
<accession>A0ABS6Z5F8</accession>